<sequence length="97" mass="10589">MARDQNGSIDFNPKFFNNIMKTAGVVKLSKAAAEKAAGIARATAPYKSGDYQRGIKVVERDARYRGTWQVVGTDWKTLLVESRTGNLARALKAAKTA</sequence>
<evidence type="ECO:0000313" key="1">
    <source>
        <dbReference type="EMBL" id="AOT24249.1"/>
    </source>
</evidence>
<proteinExistence type="predicted"/>
<evidence type="ECO:0000313" key="2">
    <source>
        <dbReference type="Proteomes" id="UP000223795"/>
    </source>
</evidence>
<reference evidence="1 2" key="1">
    <citation type="submission" date="2016-07" db="EMBL/GenBank/DDBJ databases">
        <authorList>
            <person name="Modlin R.L."/>
            <person name="Cheng L.S."/>
            <person name="Marinelli L.J."/>
            <person name="Grosset N."/>
            <person name="Gautier M."/>
            <person name="Fitz-Gibbon S."/>
            <person name="Pellegrini M."/>
            <person name="Bowman C.A."/>
            <person name="Russell D.A."/>
            <person name="Jacobs-Sera D."/>
            <person name="Hatfull G.F."/>
        </authorList>
    </citation>
    <scope>NUCLEOTIDE SEQUENCE [LARGE SCALE GENOMIC DNA]</scope>
</reference>
<dbReference type="Proteomes" id="UP000223795">
    <property type="component" value="Segment"/>
</dbReference>
<protein>
    <recommendedName>
        <fullName evidence="3">HK97 gp10 family phage protein</fullName>
    </recommendedName>
</protein>
<gene>
    <name evidence="1" type="primary">10</name>
    <name evidence="1" type="ORF">ANATOLE_10</name>
</gene>
<accession>A0A1D8ET71</accession>
<dbReference type="EMBL" id="KX620748">
    <property type="protein sequence ID" value="AOT24249.1"/>
    <property type="molecule type" value="Genomic_DNA"/>
</dbReference>
<dbReference type="OrthoDB" id="28720at10239"/>
<dbReference type="GeneID" id="40072357"/>
<evidence type="ECO:0008006" key="3">
    <source>
        <dbReference type="Google" id="ProtNLM"/>
    </source>
</evidence>
<dbReference type="RefSeq" id="YP_009596758.1">
    <property type="nucleotide sequence ID" value="NC_041890.1"/>
</dbReference>
<name>A0A1D8ET71_9CAUD</name>
<keyword evidence="2" id="KW-1185">Reference proteome</keyword>
<organism evidence="1 2">
    <name type="scientific">Propionibacterium phage Anatole</name>
    <dbReference type="NCBI Taxonomy" id="1897531"/>
    <lineage>
        <taxon>Viruses</taxon>
        <taxon>Duplodnaviria</taxon>
        <taxon>Heunggongvirae</taxon>
        <taxon>Uroviricota</taxon>
        <taxon>Caudoviricetes</taxon>
        <taxon>Anatolevirus</taxon>
        <taxon>Anatolevirus anatole</taxon>
    </lineage>
</organism>
<dbReference type="KEGG" id="vg:40072357"/>